<dbReference type="InterPro" id="IPR036388">
    <property type="entry name" value="WH-like_DNA-bd_sf"/>
</dbReference>
<evidence type="ECO:0000313" key="8">
    <source>
        <dbReference type="EMBL" id="CAI0546290.1"/>
    </source>
</evidence>
<evidence type="ECO:0000259" key="5">
    <source>
        <dbReference type="Pfam" id="PF18052"/>
    </source>
</evidence>
<dbReference type="InterPro" id="IPR038005">
    <property type="entry name" value="RX-like_CC"/>
</dbReference>
<evidence type="ECO:0000259" key="6">
    <source>
        <dbReference type="Pfam" id="PF23559"/>
    </source>
</evidence>
<dbReference type="PRINTS" id="PR00364">
    <property type="entry name" value="DISEASERSIST"/>
</dbReference>
<dbReference type="InterPro" id="IPR042197">
    <property type="entry name" value="Apaf_helical"/>
</dbReference>
<reference evidence="8" key="1">
    <citation type="submission" date="2022-08" db="EMBL/GenBank/DDBJ databases">
        <authorList>
            <person name="Gutierrez-Valencia J."/>
        </authorList>
    </citation>
    <scope>NUCLEOTIDE SEQUENCE</scope>
</reference>
<dbReference type="Gene3D" id="1.10.8.430">
    <property type="entry name" value="Helical domain of apoptotic protease-activating factors"/>
    <property type="match status" value="1"/>
</dbReference>
<keyword evidence="9" id="KW-1185">Reference proteome</keyword>
<dbReference type="InterPro" id="IPR058922">
    <property type="entry name" value="WHD_DRP"/>
</dbReference>
<dbReference type="GO" id="GO:0043531">
    <property type="term" value="F:ADP binding"/>
    <property type="evidence" value="ECO:0007669"/>
    <property type="project" value="InterPro"/>
</dbReference>
<dbReference type="Proteomes" id="UP001154282">
    <property type="component" value="Unassembled WGS sequence"/>
</dbReference>
<dbReference type="FunFam" id="1.10.10.10:FF:000322">
    <property type="entry name" value="Probable disease resistance protein At1g63360"/>
    <property type="match status" value="1"/>
</dbReference>
<dbReference type="Gene3D" id="1.20.5.4130">
    <property type="match status" value="1"/>
</dbReference>
<keyword evidence="1" id="KW-0677">Repeat</keyword>
<feature type="domain" description="NB-ARC" evidence="4">
    <location>
        <begin position="176"/>
        <end position="335"/>
    </location>
</feature>
<dbReference type="SUPFAM" id="SSF52058">
    <property type="entry name" value="L domain-like"/>
    <property type="match status" value="1"/>
</dbReference>
<dbReference type="InterPro" id="IPR055414">
    <property type="entry name" value="LRR_R13L4/SHOC2-like"/>
</dbReference>
<evidence type="ECO:0000259" key="7">
    <source>
        <dbReference type="Pfam" id="PF23598"/>
    </source>
</evidence>
<dbReference type="PANTHER" id="PTHR23155:SF1205">
    <property type="entry name" value="DISEASE RESISTANCE PROTEIN RPM1"/>
    <property type="match status" value="1"/>
</dbReference>
<dbReference type="GO" id="GO:0098542">
    <property type="term" value="P:defense response to other organism"/>
    <property type="evidence" value="ECO:0007669"/>
    <property type="project" value="TreeGrafter"/>
</dbReference>
<dbReference type="Pfam" id="PF18052">
    <property type="entry name" value="Rx_N"/>
    <property type="match status" value="1"/>
</dbReference>
<evidence type="ECO:0000256" key="1">
    <source>
        <dbReference type="ARBA" id="ARBA00022737"/>
    </source>
</evidence>
<comment type="caution">
    <text evidence="8">The sequence shown here is derived from an EMBL/GenBank/DDBJ whole genome shotgun (WGS) entry which is preliminary data.</text>
</comment>
<dbReference type="InterPro" id="IPR041118">
    <property type="entry name" value="Rx_N"/>
</dbReference>
<evidence type="ECO:0000313" key="9">
    <source>
        <dbReference type="Proteomes" id="UP001154282"/>
    </source>
</evidence>
<evidence type="ECO:0000256" key="3">
    <source>
        <dbReference type="ARBA" id="ARBA00022821"/>
    </source>
</evidence>
<dbReference type="Pfam" id="PF23598">
    <property type="entry name" value="LRR_14"/>
    <property type="match status" value="1"/>
</dbReference>
<protein>
    <recommendedName>
        <fullName evidence="10">Disease resistance protein RPM1-like</fullName>
    </recommendedName>
</protein>
<dbReference type="Pfam" id="PF23559">
    <property type="entry name" value="WHD_DRP"/>
    <property type="match status" value="1"/>
</dbReference>
<feature type="domain" description="Disease resistance N-terminal" evidence="5">
    <location>
        <begin position="6"/>
        <end position="87"/>
    </location>
</feature>
<evidence type="ECO:0000256" key="2">
    <source>
        <dbReference type="ARBA" id="ARBA00022741"/>
    </source>
</evidence>
<evidence type="ECO:0008006" key="10">
    <source>
        <dbReference type="Google" id="ProtNLM"/>
    </source>
</evidence>
<dbReference type="CDD" id="cd14798">
    <property type="entry name" value="RX-CC_like"/>
    <property type="match status" value="1"/>
</dbReference>
<dbReference type="InterPro" id="IPR032675">
    <property type="entry name" value="LRR_dom_sf"/>
</dbReference>
<dbReference type="SUPFAM" id="SSF52540">
    <property type="entry name" value="P-loop containing nucleoside triphosphate hydrolases"/>
    <property type="match status" value="1"/>
</dbReference>
<dbReference type="InterPro" id="IPR044974">
    <property type="entry name" value="Disease_R_plants"/>
</dbReference>
<gene>
    <name evidence="8" type="ORF">LITE_LOCUS43902</name>
</gene>
<dbReference type="InterPro" id="IPR002182">
    <property type="entry name" value="NB-ARC"/>
</dbReference>
<proteinExistence type="predicted"/>
<dbReference type="Gene3D" id="1.10.10.10">
    <property type="entry name" value="Winged helix-like DNA-binding domain superfamily/Winged helix DNA-binding domain"/>
    <property type="match status" value="1"/>
</dbReference>
<dbReference type="Gene3D" id="3.40.50.300">
    <property type="entry name" value="P-loop containing nucleotide triphosphate hydrolases"/>
    <property type="match status" value="1"/>
</dbReference>
<evidence type="ECO:0000259" key="4">
    <source>
        <dbReference type="Pfam" id="PF00931"/>
    </source>
</evidence>
<organism evidence="8 9">
    <name type="scientific">Linum tenue</name>
    <dbReference type="NCBI Taxonomy" id="586396"/>
    <lineage>
        <taxon>Eukaryota</taxon>
        <taxon>Viridiplantae</taxon>
        <taxon>Streptophyta</taxon>
        <taxon>Embryophyta</taxon>
        <taxon>Tracheophyta</taxon>
        <taxon>Spermatophyta</taxon>
        <taxon>Magnoliopsida</taxon>
        <taxon>eudicotyledons</taxon>
        <taxon>Gunneridae</taxon>
        <taxon>Pentapetalae</taxon>
        <taxon>rosids</taxon>
        <taxon>fabids</taxon>
        <taxon>Malpighiales</taxon>
        <taxon>Linaceae</taxon>
        <taxon>Linum</taxon>
    </lineage>
</organism>
<dbReference type="PANTHER" id="PTHR23155">
    <property type="entry name" value="DISEASE RESISTANCE PROTEIN RP"/>
    <property type="match status" value="1"/>
</dbReference>
<keyword evidence="2" id="KW-0547">Nucleotide-binding</keyword>
<dbReference type="Gene3D" id="3.80.10.10">
    <property type="entry name" value="Ribonuclease Inhibitor"/>
    <property type="match status" value="1"/>
</dbReference>
<name>A0AAV0QMW6_9ROSI</name>
<feature type="domain" description="Disease resistance R13L4/SHOC-2-like LRR" evidence="7">
    <location>
        <begin position="539"/>
        <end position="864"/>
    </location>
</feature>
<sequence>MAAYGAVTFLLSKMESLVSREYGLLAGIDRAVEDLRREFQTIQAFLKEADARGETNEQVRVWVAQVRDLAYDIEDALDMFTFHTASRFQLYPEFLQIKKRHSVAVVIEGINAKLATVRQIRERYRQLGPSQAPHLATVESFTTHFNRVAPLFETEPLGIERSLAELTAWTKFGEPRLKVRFVVGMGGLGKTLLAKQVYESTKREFDCWGWIQVSRSQSKEQALWTMLKRLFESRNLPIPPEFHTINLVQLMEKLALFLRDRNYVLVFDDLWSRDLWESIKCALPTENHSRIMITSRRGDIAHFCSYDQSTAVHSLQPLTSSKSQELFFKKAFPSTGECPSGLLDWARKFLTQCEGWPLGIVTIGKVVSKIDQTADAWRQLHDSLGSEMENVGRLSSITRVLSASYSDLPYYLKYCVLYFSVFPEHYSIQRRRLIRMWISEGLVKEEIGKTPEEVGYNYLEELIQRNLVLVNDIDFDGRPKTCRVHRLLHKIIVSISQEENFCRVFSTGSSEAGVNEKVRRLSIRRSRASLKGTSFPCARSFFVFGLEDLSYSRSQSILSSFSILKVLDLEGAPLDKFPTAILNLILLRYLSLRNTSIRRLPRSIAKLQNLETLDLKQTFVTSVPGKIFRLRKLRHLLIYHYSIRIHVSIDSVQGFRASASIAKLVCLQKLMCVKANRDIKMLVALKNLTNLKKLGIVELREDDGRHLCYSIEEMQSLQTLDVAAARDEVLDMNALRDPPKLLQRLYLKGKLQKVPVWIPSLHDLVRIGLRWSKLEENPLEVLEDLPNLIEIQLVDAYKGKQLVFSSGKFQNLKVLEVEDLEFLEQVVIESRSMWRLQSLVIRRCKAMEQVPEGIDRLSKLKELQLYDMAESLVNQIQGDGTSRPLVDHIPFICAYSLESAGYWRPRVLSQG</sequence>
<dbReference type="Pfam" id="PF00931">
    <property type="entry name" value="NB-ARC"/>
    <property type="match status" value="1"/>
</dbReference>
<keyword evidence="3" id="KW-0611">Plant defense</keyword>
<dbReference type="InterPro" id="IPR027417">
    <property type="entry name" value="P-loop_NTPase"/>
</dbReference>
<dbReference type="AlphaFoldDB" id="A0AAV0QMW6"/>
<dbReference type="EMBL" id="CAMGYJ010000009">
    <property type="protein sequence ID" value="CAI0546290.1"/>
    <property type="molecule type" value="Genomic_DNA"/>
</dbReference>
<feature type="domain" description="Disease resistance protein winged helix" evidence="6">
    <location>
        <begin position="421"/>
        <end position="492"/>
    </location>
</feature>
<accession>A0AAV0QMW6</accession>